<keyword evidence="3" id="KW-1185">Reference proteome</keyword>
<dbReference type="EMBL" id="JBJQND010000006">
    <property type="protein sequence ID" value="KAL3873087.1"/>
    <property type="molecule type" value="Genomic_DNA"/>
</dbReference>
<feature type="compositionally biased region" description="Basic residues" evidence="1">
    <location>
        <begin position="30"/>
        <end position="43"/>
    </location>
</feature>
<feature type="compositionally biased region" description="Low complexity" evidence="1">
    <location>
        <begin position="44"/>
        <end position="54"/>
    </location>
</feature>
<proteinExistence type="predicted"/>
<feature type="region of interest" description="Disordered" evidence="1">
    <location>
        <begin position="1"/>
        <end position="64"/>
    </location>
</feature>
<comment type="caution">
    <text evidence="2">The sequence shown here is derived from an EMBL/GenBank/DDBJ whole genome shotgun (WGS) entry which is preliminary data.</text>
</comment>
<reference evidence="2 3" key="1">
    <citation type="submission" date="2024-11" db="EMBL/GenBank/DDBJ databases">
        <title>Chromosome-level genome assembly of the freshwater bivalve Anodonta woodiana.</title>
        <authorList>
            <person name="Chen X."/>
        </authorList>
    </citation>
    <scope>NUCLEOTIDE SEQUENCE [LARGE SCALE GENOMIC DNA]</scope>
    <source>
        <strain evidence="2">MN2024</strain>
        <tissue evidence="2">Gills</tissue>
    </source>
</reference>
<feature type="compositionally biased region" description="Low complexity" evidence="1">
    <location>
        <begin position="1"/>
        <end position="20"/>
    </location>
</feature>
<dbReference type="PANTHER" id="PTHR45902:SF1">
    <property type="entry name" value="LATROPHILIN RECEPTOR-LIKE PROTEIN A"/>
    <property type="match status" value="1"/>
</dbReference>
<protein>
    <recommendedName>
        <fullName evidence="4">SMB domain-containing protein</fullName>
    </recommendedName>
</protein>
<dbReference type="Proteomes" id="UP001634394">
    <property type="component" value="Unassembled WGS sequence"/>
</dbReference>
<sequence>MEAESSDGSSHFSRRSSGNESDSEGCSQRGTKKRGRGRARGTGRRAMGASSRARSIQYGPALPTRADRAHMLSQERDEQLKKRVSQLTYEGRQDLLCKIVETHPKFVFNMKSTEEQQGGYYSAPGVTALDWCRCTHCREMPSDEEKMCCNQLPMNCLSRLQPKLIKFNLISSPTQPSTAEMDFVLRTHGKCSGPTCKRKRGDSEFRTENIETQCSCAKCSCADDCHRYDRCCPDLLARLPIKEEWEERIYQCRKAQIKDSNKSPIYWKRYWMVSKCPKAFNDTYLINIFKETLNSTSLKLNIPITDIKTKLTYQNRYYAICHKVEKENWRAWQSEVRCLSTSHRLSTMSIIQDIRNSKDCDVVFKPPLDVEEDECEDVVSDCNITGLWARHDPVVEAACHAFTSVFNMLYRNIFCSICNGAPDVRVGCEEKTTFFRPIAFSALLDLDIVSEENPHVSDTGHCAANEIYDQVNMICRQIVCMEGMSLRNGSCRCLYSTATGGMCYEVFIRFTPMNASFDPENFSSSLYSNLRIYFRNNTSNIDQLDIYIENSTVVTRHYFFVRSVLHVKDMHHPQIFIDEFLNQDNLTITFTEGIFPNVQFLVHLDKITVFNGSIVSSQNGLSLTKLSAILTASSCSNTESVQITNFLRCPLIQFPSNGDGNFTRNMTGVYFRNVALWFRNDEFVDGKDGESIFMCANEYVGK</sequence>
<dbReference type="AlphaFoldDB" id="A0ABD3WGX2"/>
<name>A0ABD3WGX2_SINWO</name>
<accession>A0ABD3WGX2</accession>
<dbReference type="PANTHER" id="PTHR45902">
    <property type="entry name" value="LATROPHILIN RECEPTOR-LIKE PROTEIN A"/>
    <property type="match status" value="1"/>
</dbReference>
<evidence type="ECO:0000313" key="3">
    <source>
        <dbReference type="Proteomes" id="UP001634394"/>
    </source>
</evidence>
<evidence type="ECO:0000313" key="2">
    <source>
        <dbReference type="EMBL" id="KAL3873087.1"/>
    </source>
</evidence>
<evidence type="ECO:0008006" key="4">
    <source>
        <dbReference type="Google" id="ProtNLM"/>
    </source>
</evidence>
<feature type="non-terminal residue" evidence="2">
    <location>
        <position position="702"/>
    </location>
</feature>
<organism evidence="2 3">
    <name type="scientific">Sinanodonta woodiana</name>
    <name type="common">Chinese pond mussel</name>
    <name type="synonym">Anodonta woodiana</name>
    <dbReference type="NCBI Taxonomy" id="1069815"/>
    <lineage>
        <taxon>Eukaryota</taxon>
        <taxon>Metazoa</taxon>
        <taxon>Spiralia</taxon>
        <taxon>Lophotrochozoa</taxon>
        <taxon>Mollusca</taxon>
        <taxon>Bivalvia</taxon>
        <taxon>Autobranchia</taxon>
        <taxon>Heteroconchia</taxon>
        <taxon>Palaeoheterodonta</taxon>
        <taxon>Unionida</taxon>
        <taxon>Unionoidea</taxon>
        <taxon>Unionidae</taxon>
        <taxon>Unioninae</taxon>
        <taxon>Sinanodonta</taxon>
    </lineage>
</organism>
<evidence type="ECO:0000256" key="1">
    <source>
        <dbReference type="SAM" id="MobiDB-lite"/>
    </source>
</evidence>
<dbReference type="InterPro" id="IPR053231">
    <property type="entry name" value="GPCR_LN-TM7"/>
</dbReference>
<gene>
    <name evidence="2" type="ORF">ACJMK2_036246</name>
</gene>